<organism evidence="2 3">
    <name type="scientific">Effrenium voratum</name>
    <dbReference type="NCBI Taxonomy" id="2562239"/>
    <lineage>
        <taxon>Eukaryota</taxon>
        <taxon>Sar</taxon>
        <taxon>Alveolata</taxon>
        <taxon>Dinophyceae</taxon>
        <taxon>Suessiales</taxon>
        <taxon>Symbiodiniaceae</taxon>
        <taxon>Effrenium</taxon>
    </lineage>
</organism>
<reference evidence="2" key="1">
    <citation type="submission" date="2023-08" db="EMBL/GenBank/DDBJ databases">
        <authorList>
            <person name="Chen Y."/>
            <person name="Shah S."/>
            <person name="Dougan E. K."/>
            <person name="Thang M."/>
            <person name="Chan C."/>
        </authorList>
    </citation>
    <scope>NUCLEOTIDE SEQUENCE</scope>
</reference>
<name>A0AA36IGV9_9DINO</name>
<protein>
    <submittedName>
        <fullName evidence="2">Uncharacterized protein</fullName>
    </submittedName>
</protein>
<comment type="caution">
    <text evidence="2">The sequence shown here is derived from an EMBL/GenBank/DDBJ whole genome shotgun (WGS) entry which is preliminary data.</text>
</comment>
<sequence length="132" mass="13557">QCAAAVVGRGKYQPPALEGGSDIQLSFFMAGFVAVVSRIRGVVHSDGAGAYFSTLRCPGPPQKQHPISPALHDAGLRPGLRGKTRGGGSDRAGQELGGLPGFYRLQPCCGHVVYAAPGLAVPAKEALGALQH</sequence>
<feature type="non-terminal residue" evidence="2">
    <location>
        <position position="132"/>
    </location>
</feature>
<feature type="non-terminal residue" evidence="2">
    <location>
        <position position="1"/>
    </location>
</feature>
<dbReference type="EMBL" id="CAUJNA010001374">
    <property type="protein sequence ID" value="CAJ1386485.1"/>
    <property type="molecule type" value="Genomic_DNA"/>
</dbReference>
<evidence type="ECO:0000313" key="3">
    <source>
        <dbReference type="Proteomes" id="UP001178507"/>
    </source>
</evidence>
<evidence type="ECO:0000313" key="2">
    <source>
        <dbReference type="EMBL" id="CAJ1386485.1"/>
    </source>
</evidence>
<proteinExistence type="predicted"/>
<dbReference type="AlphaFoldDB" id="A0AA36IGV9"/>
<keyword evidence="3" id="KW-1185">Reference proteome</keyword>
<gene>
    <name evidence="2" type="ORF">EVOR1521_LOCUS12813</name>
</gene>
<dbReference type="Proteomes" id="UP001178507">
    <property type="component" value="Unassembled WGS sequence"/>
</dbReference>
<accession>A0AA36IGV9</accession>
<feature type="region of interest" description="Disordered" evidence="1">
    <location>
        <begin position="61"/>
        <end position="93"/>
    </location>
</feature>
<evidence type="ECO:0000256" key="1">
    <source>
        <dbReference type="SAM" id="MobiDB-lite"/>
    </source>
</evidence>